<proteinExistence type="predicted"/>
<dbReference type="EMBL" id="CAJVPQ010000702">
    <property type="protein sequence ID" value="CAG8503782.1"/>
    <property type="molecule type" value="Genomic_DNA"/>
</dbReference>
<comment type="caution">
    <text evidence="1">The sequence shown here is derived from an EMBL/GenBank/DDBJ whole genome shotgun (WGS) entry which is preliminary data.</text>
</comment>
<sequence>WYQLKQIQENSEYSDLNILNIVETRWLSWANVINNFHQIIEDVHSALIQHSDNNPIAKFLADSLDTEFYIFTKFLADILGTISSMIKIFQSDYVTLSETRHQLSMIIETITSDFIGTEFFEPYYGNHLSKFMNENLLTSSDLPED</sequence>
<evidence type="ECO:0000313" key="1">
    <source>
        <dbReference type="EMBL" id="CAG8503782.1"/>
    </source>
</evidence>
<keyword evidence="2" id="KW-1185">Reference proteome</keyword>
<organism evidence="1 2">
    <name type="scientific">Funneliformis caledonium</name>
    <dbReference type="NCBI Taxonomy" id="1117310"/>
    <lineage>
        <taxon>Eukaryota</taxon>
        <taxon>Fungi</taxon>
        <taxon>Fungi incertae sedis</taxon>
        <taxon>Mucoromycota</taxon>
        <taxon>Glomeromycotina</taxon>
        <taxon>Glomeromycetes</taxon>
        <taxon>Glomerales</taxon>
        <taxon>Glomeraceae</taxon>
        <taxon>Funneliformis</taxon>
    </lineage>
</organism>
<protein>
    <submittedName>
        <fullName evidence="1">14923_t:CDS:1</fullName>
    </submittedName>
</protein>
<accession>A0A9N8ZQK0</accession>
<dbReference type="SUPFAM" id="SSF53098">
    <property type="entry name" value="Ribonuclease H-like"/>
    <property type="match status" value="1"/>
</dbReference>
<dbReference type="OrthoDB" id="2356166at2759"/>
<reference evidence="1" key="1">
    <citation type="submission" date="2021-06" db="EMBL/GenBank/DDBJ databases">
        <authorList>
            <person name="Kallberg Y."/>
            <person name="Tangrot J."/>
            <person name="Rosling A."/>
        </authorList>
    </citation>
    <scope>NUCLEOTIDE SEQUENCE</scope>
    <source>
        <strain evidence="1">UK204</strain>
    </source>
</reference>
<dbReference type="AlphaFoldDB" id="A0A9N8ZQK0"/>
<name>A0A9N8ZQK0_9GLOM</name>
<dbReference type="InterPro" id="IPR012337">
    <property type="entry name" value="RNaseH-like_sf"/>
</dbReference>
<gene>
    <name evidence="1" type="ORF">FCALED_LOCUS3842</name>
</gene>
<feature type="non-terminal residue" evidence="1">
    <location>
        <position position="145"/>
    </location>
</feature>
<evidence type="ECO:0000313" key="2">
    <source>
        <dbReference type="Proteomes" id="UP000789570"/>
    </source>
</evidence>
<dbReference type="Proteomes" id="UP000789570">
    <property type="component" value="Unassembled WGS sequence"/>
</dbReference>